<evidence type="ECO:0000313" key="5">
    <source>
        <dbReference type="EMBL" id="BBL36022.1"/>
    </source>
</evidence>
<accession>A0A4Y1YPB2</accession>
<keyword evidence="6" id="KW-1185">Reference proteome</keyword>
<dbReference type="AlphaFoldDB" id="A0A4Y1YPB2"/>
<dbReference type="GO" id="GO:0008168">
    <property type="term" value="F:methyltransferase activity"/>
    <property type="evidence" value="ECO:0007669"/>
    <property type="project" value="UniProtKB-UniRule"/>
</dbReference>
<evidence type="ECO:0000256" key="1">
    <source>
        <dbReference type="ARBA" id="ARBA00008138"/>
    </source>
</evidence>
<sequence length="296" mass="33397">MKPGTRSTTADFAAMMRAAHLVLDSEPKILRDVFALRLSGFENEKDLCQEINKISINLASKLPESCPENLMEATRAAITVRSRIAEERLSEAIERGVSQYVILGAGLDSSAYRLPDTAINIRVFEVDFPATQEWKRAQINKIYPHIADHVTFVPIDFERDSLFTRLKEHGFDPRRSTFLSWLGVVWYISERSFFETLREIASSANGSEVVFEYPVTTDLVAPIDRPLTMMIKQLGAARGEPVGSGFNPAELVQKVIALGFETVTDLSSSDIQARYFHERQDRLRMPSIGHFLSARR</sequence>
<keyword evidence="2 4" id="KW-0489">Methyltransferase</keyword>
<dbReference type="Gene3D" id="3.40.50.150">
    <property type="entry name" value="Vaccinia Virus protein VP39"/>
    <property type="match status" value="1"/>
</dbReference>
<dbReference type="PANTHER" id="PTHR43619">
    <property type="entry name" value="S-ADENOSYL-L-METHIONINE-DEPENDENT METHYLTRANSFERASE YKTD-RELATED"/>
    <property type="match status" value="1"/>
</dbReference>
<geneLocation type="plasmid" evidence="6">
    <name>1 dna</name>
</geneLocation>
<evidence type="ECO:0000313" key="6">
    <source>
        <dbReference type="Proteomes" id="UP000316473"/>
    </source>
</evidence>
<proteinExistence type="inferred from homology"/>
<dbReference type="EC" id="2.1.1.-" evidence="4"/>
<dbReference type="Proteomes" id="UP000316473">
    <property type="component" value="Plasmid plasmid 1"/>
</dbReference>
<keyword evidence="5" id="KW-0614">Plasmid</keyword>
<dbReference type="SUPFAM" id="SSF53335">
    <property type="entry name" value="S-adenosyl-L-methionine-dependent methyltransferases"/>
    <property type="match status" value="1"/>
</dbReference>
<evidence type="ECO:0000256" key="4">
    <source>
        <dbReference type="RuleBase" id="RU362030"/>
    </source>
</evidence>
<organism evidence="5 6">
    <name type="scientific">Nitrosomonas stercoris</name>
    <dbReference type="NCBI Taxonomy" id="1444684"/>
    <lineage>
        <taxon>Bacteria</taxon>
        <taxon>Pseudomonadati</taxon>
        <taxon>Pseudomonadota</taxon>
        <taxon>Betaproteobacteria</taxon>
        <taxon>Nitrosomonadales</taxon>
        <taxon>Nitrosomonadaceae</taxon>
        <taxon>Nitrosomonas</taxon>
    </lineage>
</organism>
<comment type="function">
    <text evidence="4">Exhibits S-adenosyl-L-methionine-dependent methyltransferase activity.</text>
</comment>
<evidence type="ECO:0000256" key="3">
    <source>
        <dbReference type="ARBA" id="ARBA00022679"/>
    </source>
</evidence>
<dbReference type="InterPro" id="IPR011610">
    <property type="entry name" value="SAM_mthyl_Trfase_ML2640-like"/>
</dbReference>
<dbReference type="Pfam" id="PF04072">
    <property type="entry name" value="LCM"/>
    <property type="match status" value="1"/>
</dbReference>
<keyword evidence="3" id="KW-0808">Transferase</keyword>
<evidence type="ECO:0000256" key="2">
    <source>
        <dbReference type="ARBA" id="ARBA00022603"/>
    </source>
</evidence>
<dbReference type="PANTHER" id="PTHR43619:SF2">
    <property type="entry name" value="S-ADENOSYL-L-METHIONINE-DEPENDENT METHYLTRANSFERASES SUPERFAMILY PROTEIN"/>
    <property type="match status" value="1"/>
</dbReference>
<protein>
    <recommendedName>
        <fullName evidence="4">S-adenosyl-L-methionine-dependent methyltransferase</fullName>
        <ecNumber evidence="4">2.1.1.-</ecNumber>
    </recommendedName>
</protein>
<comment type="similarity">
    <text evidence="1 4">Belongs to the UPF0677 family.</text>
</comment>
<dbReference type="InterPro" id="IPR007213">
    <property type="entry name" value="Ppm1/Ppm2/Tcmp"/>
</dbReference>
<dbReference type="KEGG" id="nst:Nstercoris_02301"/>
<reference evidence="5 6" key="1">
    <citation type="submission" date="2019-06" db="EMBL/GenBank/DDBJ databases">
        <title>Nitrosomonas stercoris KYUHI-S whole genome shotgun sequence.</title>
        <authorList>
            <person name="Nakagawa T."/>
            <person name="Tsuchiya Y."/>
            <person name="Takahashi R."/>
        </authorList>
    </citation>
    <scope>NUCLEOTIDE SEQUENCE [LARGE SCALE GENOMIC DNA]</scope>
    <source>
        <strain evidence="5 6">KYUHI-S</strain>
        <plasmid evidence="6">1 dna</plasmid>
    </source>
</reference>
<name>A0A4Y1YPB2_9PROT</name>
<dbReference type="InterPro" id="IPR029063">
    <property type="entry name" value="SAM-dependent_MTases_sf"/>
</dbReference>
<dbReference type="EMBL" id="AP019756">
    <property type="protein sequence ID" value="BBL36022.1"/>
    <property type="molecule type" value="Genomic_DNA"/>
</dbReference>
<keyword evidence="4" id="KW-0949">S-adenosyl-L-methionine</keyword>
<dbReference type="GO" id="GO:0032259">
    <property type="term" value="P:methylation"/>
    <property type="evidence" value="ECO:0007669"/>
    <property type="project" value="UniProtKB-KW"/>
</dbReference>
<gene>
    <name evidence="5" type="ORF">Nstercoris_02301</name>
</gene>
<dbReference type="NCBIfam" id="TIGR00027">
    <property type="entry name" value="mthyl_TIGR00027"/>
    <property type="match status" value="1"/>
</dbReference>